<name>A0A1Z3UAN4_BREVE</name>
<gene>
    <name evidence="1" type="ORF">CEP68_13100</name>
</gene>
<evidence type="ECO:0000313" key="2">
    <source>
        <dbReference type="Proteomes" id="UP000197050"/>
    </source>
</evidence>
<sequence length="79" mass="9052">MWFTKKEKGVGGSVVSKRHSRHVFGHTLVMLDKFDRYEGRSVFLNASVDAFVEMFDVIAPRTLPQRMGSRIRLKTGKLP</sequence>
<accession>A0A1Z3UAN4</accession>
<reference evidence="2" key="1">
    <citation type="submission" date="2017-06" db="EMBL/GenBank/DDBJ databases">
        <title>FDA dAtabase for Regulatory Grade micrObial Sequences (FDA-ARGOS): Supporting development and validation of Infectious Disease Dx tests.</title>
        <authorList>
            <person name="Minogue T."/>
            <person name="Wolcott M."/>
            <person name="Wasieloski L."/>
            <person name="Aguilar W."/>
            <person name="Moore D."/>
            <person name="Tallon L."/>
            <person name="Sadzewicz L."/>
            <person name="Sengamalay N."/>
            <person name="Ott S."/>
            <person name="Godinez A."/>
            <person name="Nagaraj S."/>
            <person name="Nadendla S."/>
            <person name="Geyer C."/>
            <person name="Sichtig H."/>
        </authorList>
    </citation>
    <scope>NUCLEOTIDE SEQUENCE [LARGE SCALE GENOMIC DNA]</scope>
    <source>
        <strain evidence="2">FDAARGOS_289</strain>
    </source>
</reference>
<organism evidence="1 2">
    <name type="scientific">Brevundimonas vesicularis</name>
    <name type="common">Pseudomonas vesicularis</name>
    <dbReference type="NCBI Taxonomy" id="41276"/>
    <lineage>
        <taxon>Bacteria</taxon>
        <taxon>Pseudomonadati</taxon>
        <taxon>Pseudomonadota</taxon>
        <taxon>Alphaproteobacteria</taxon>
        <taxon>Caulobacterales</taxon>
        <taxon>Caulobacteraceae</taxon>
        <taxon>Brevundimonas</taxon>
    </lineage>
</organism>
<evidence type="ECO:0000313" key="1">
    <source>
        <dbReference type="EMBL" id="ASE40346.1"/>
    </source>
</evidence>
<dbReference type="KEGG" id="bvc:CEP68_13100"/>
<dbReference type="Proteomes" id="UP000197050">
    <property type="component" value="Chromosome"/>
</dbReference>
<proteinExistence type="predicted"/>
<dbReference type="AlphaFoldDB" id="A0A1Z3UAN4"/>
<protein>
    <submittedName>
        <fullName evidence="1">Uncharacterized protein</fullName>
    </submittedName>
</protein>
<dbReference type="EMBL" id="CP022048">
    <property type="protein sequence ID" value="ASE40346.1"/>
    <property type="molecule type" value="Genomic_DNA"/>
</dbReference>